<dbReference type="Proteomes" id="UP000177372">
    <property type="component" value="Unassembled WGS sequence"/>
</dbReference>
<proteinExistence type="predicted"/>
<sequence>MFQSRLRSALSQTLEEEVMARQALAVATTQAPQFATVGSFLEEIRKRKRIDHRAFGLAVAQLDIRAPISNTTAFLIDAALGERVQHGTGGTPVDDALLIINTIRSATSCPAPTPADESRR</sequence>
<dbReference type="EMBL" id="MFLZ01000018">
    <property type="protein sequence ID" value="OGG79821.1"/>
    <property type="molecule type" value="Genomic_DNA"/>
</dbReference>
<protein>
    <submittedName>
        <fullName evidence="1">Uncharacterized protein</fullName>
    </submittedName>
</protein>
<organism evidence="1 2">
    <name type="scientific">Candidatus Kaiserbacteria bacterium RIFCSPLOWO2_01_FULL_54_13</name>
    <dbReference type="NCBI Taxonomy" id="1798512"/>
    <lineage>
        <taxon>Bacteria</taxon>
        <taxon>Candidatus Kaiseribacteriota</taxon>
    </lineage>
</organism>
<gene>
    <name evidence="1" type="ORF">A3A39_00955</name>
</gene>
<comment type="caution">
    <text evidence="1">The sequence shown here is derived from an EMBL/GenBank/DDBJ whole genome shotgun (WGS) entry which is preliminary data.</text>
</comment>
<evidence type="ECO:0000313" key="2">
    <source>
        <dbReference type="Proteomes" id="UP000177372"/>
    </source>
</evidence>
<dbReference type="AlphaFoldDB" id="A0A1F6F1X2"/>
<accession>A0A1F6F1X2</accession>
<name>A0A1F6F1X2_9BACT</name>
<evidence type="ECO:0000313" key="1">
    <source>
        <dbReference type="EMBL" id="OGG79821.1"/>
    </source>
</evidence>
<reference evidence="1 2" key="1">
    <citation type="journal article" date="2016" name="Nat. Commun.">
        <title>Thousands of microbial genomes shed light on interconnected biogeochemical processes in an aquifer system.</title>
        <authorList>
            <person name="Anantharaman K."/>
            <person name="Brown C.T."/>
            <person name="Hug L.A."/>
            <person name="Sharon I."/>
            <person name="Castelle C.J."/>
            <person name="Probst A.J."/>
            <person name="Thomas B.C."/>
            <person name="Singh A."/>
            <person name="Wilkins M.J."/>
            <person name="Karaoz U."/>
            <person name="Brodie E.L."/>
            <person name="Williams K.H."/>
            <person name="Hubbard S.S."/>
            <person name="Banfield J.F."/>
        </authorList>
    </citation>
    <scope>NUCLEOTIDE SEQUENCE [LARGE SCALE GENOMIC DNA]</scope>
</reference>